<name>A0ABS5QM56_9BACT</name>
<keyword evidence="1" id="KW-0472">Membrane</keyword>
<dbReference type="RefSeq" id="WP_213349603.1">
    <property type="nucleotide sequence ID" value="NZ_JAEDAM010000057.1"/>
</dbReference>
<proteinExistence type="predicted"/>
<feature type="transmembrane region" description="Helical" evidence="1">
    <location>
        <begin position="7"/>
        <end position="24"/>
    </location>
</feature>
<protein>
    <submittedName>
        <fullName evidence="2">Uncharacterized protein</fullName>
    </submittedName>
</protein>
<evidence type="ECO:0000313" key="2">
    <source>
        <dbReference type="EMBL" id="MBS8122223.1"/>
    </source>
</evidence>
<evidence type="ECO:0000313" key="3">
    <source>
        <dbReference type="Proteomes" id="UP000680365"/>
    </source>
</evidence>
<dbReference type="EMBL" id="JAEDAM010000057">
    <property type="protein sequence ID" value="MBS8122223.1"/>
    <property type="molecule type" value="Genomic_DNA"/>
</dbReference>
<gene>
    <name evidence="2" type="ORF">VAMP_197n52</name>
</gene>
<evidence type="ECO:0000256" key="1">
    <source>
        <dbReference type="SAM" id="Phobius"/>
    </source>
</evidence>
<keyword evidence="1" id="KW-1133">Transmembrane helix</keyword>
<comment type="caution">
    <text evidence="2">The sequence shown here is derived from an EMBL/GenBank/DDBJ whole genome shotgun (WGS) entry which is preliminary data.</text>
</comment>
<dbReference type="Proteomes" id="UP000680365">
    <property type="component" value="Unassembled WGS sequence"/>
</dbReference>
<organism evidence="2 3">
    <name type="scientific">Candidatus Vampirococcus lugosii</name>
    <dbReference type="NCBI Taxonomy" id="2789015"/>
    <lineage>
        <taxon>Bacteria</taxon>
        <taxon>Candidatus Absconditibacteriota</taxon>
        <taxon>Vampirococcus</taxon>
    </lineage>
</organism>
<accession>A0ABS5QM56</accession>
<keyword evidence="1" id="KW-0812">Transmembrane</keyword>
<reference evidence="2 3" key="1">
    <citation type="journal article" date="2021" name="Nat. Commun.">
        <title>Reductive evolution and unique predatory mode in the CPR bacterium Vampirococcus lugosii.</title>
        <authorList>
            <person name="Moreira D."/>
            <person name="Zivanovic Y."/>
            <person name="Lopez-Archilla A.I."/>
            <person name="Iniesto M."/>
            <person name="Lopez-Garcia P."/>
        </authorList>
    </citation>
    <scope>NUCLEOTIDE SEQUENCE [LARGE SCALE GENOMIC DNA]</scope>
    <source>
        <strain evidence="2">Chiprana</strain>
    </source>
</reference>
<sequence>MLKKPNFYIYFSFFLLIFYFVFSGNTNSFSWLSFWTVNQNIKVSENYIKDFLIDDMAINSLLANLSVGKGTYSQKHFLAKGIDASQTTKNLLETKESQLLKGTSDTKVVLEAYINNIRNTVLDNQQILNNLRYEKSQFDQKRNFCDEQKKMGDTMFFNGLDQDNSELAIRGLETSLDNSPCYINNRVYSNVYENLIKKIDFYNSLLSRKQVILENNVDLILNNFELFENNQLEELAGLRNELRSFNIN</sequence>
<keyword evidence="3" id="KW-1185">Reference proteome</keyword>